<dbReference type="Proteomes" id="UP000323142">
    <property type="component" value="Unassembled WGS sequence"/>
</dbReference>
<evidence type="ECO:0000256" key="9">
    <source>
        <dbReference type="HAMAP-Rule" id="MF_00147"/>
    </source>
</evidence>
<name>A0A5B2VY21_9HYPH</name>
<protein>
    <recommendedName>
        <fullName evidence="9 10">Triosephosphate isomerase</fullName>
        <shortName evidence="9">TIM</shortName>
        <shortName evidence="9">TPI</shortName>
        <ecNumber evidence="9 10">5.3.1.1</ecNumber>
    </recommendedName>
    <alternativeName>
        <fullName evidence="9">Triose-phosphate isomerase</fullName>
    </alternativeName>
</protein>
<dbReference type="PANTHER" id="PTHR21139:SF42">
    <property type="entry name" value="TRIOSEPHOSPHATE ISOMERASE"/>
    <property type="match status" value="1"/>
</dbReference>
<dbReference type="NCBIfam" id="TIGR00419">
    <property type="entry name" value="tim"/>
    <property type="match status" value="1"/>
</dbReference>
<gene>
    <name evidence="9" type="primary">tpiA</name>
    <name evidence="11" type="ORF">F0L46_01405</name>
</gene>
<evidence type="ECO:0000256" key="8">
    <source>
        <dbReference type="ARBA" id="ARBA00023235"/>
    </source>
</evidence>
<dbReference type="PROSITE" id="PS00171">
    <property type="entry name" value="TIM_1"/>
    <property type="match status" value="1"/>
</dbReference>
<dbReference type="InterPro" id="IPR020861">
    <property type="entry name" value="Triosephosphate_isomerase_AS"/>
</dbReference>
<dbReference type="RefSeq" id="WP_149815247.1">
    <property type="nucleotide sequence ID" value="NZ_VUOA01000005.1"/>
</dbReference>
<dbReference type="EC" id="5.3.1.1" evidence="9 10"/>
<dbReference type="AlphaFoldDB" id="A0A5B2VY21"/>
<keyword evidence="8 9" id="KW-0413">Isomerase</keyword>
<dbReference type="PANTHER" id="PTHR21139">
    <property type="entry name" value="TRIOSEPHOSPHATE ISOMERASE"/>
    <property type="match status" value="1"/>
</dbReference>
<keyword evidence="6 9" id="KW-0963">Cytoplasm</keyword>
<comment type="catalytic activity">
    <reaction evidence="9 10">
        <text>D-glyceraldehyde 3-phosphate = dihydroxyacetone phosphate</text>
        <dbReference type="Rhea" id="RHEA:18585"/>
        <dbReference type="ChEBI" id="CHEBI:57642"/>
        <dbReference type="ChEBI" id="CHEBI:59776"/>
        <dbReference type="EC" id="5.3.1.1"/>
    </reaction>
</comment>
<organism evidence="11 12">
    <name type="scientific">Salinarimonas soli</name>
    <dbReference type="NCBI Taxonomy" id="1638099"/>
    <lineage>
        <taxon>Bacteria</taxon>
        <taxon>Pseudomonadati</taxon>
        <taxon>Pseudomonadota</taxon>
        <taxon>Alphaproteobacteria</taxon>
        <taxon>Hyphomicrobiales</taxon>
        <taxon>Salinarimonadaceae</taxon>
        <taxon>Salinarimonas</taxon>
    </lineage>
</organism>
<feature type="binding site" evidence="9">
    <location>
        <begin position="236"/>
        <end position="237"/>
    </location>
    <ligand>
        <name>substrate</name>
    </ligand>
</feature>
<feature type="active site" description="Proton acceptor" evidence="9">
    <location>
        <position position="169"/>
    </location>
</feature>
<evidence type="ECO:0000256" key="3">
    <source>
        <dbReference type="ARBA" id="ARBA00004939"/>
    </source>
</evidence>
<dbReference type="SUPFAM" id="SSF51351">
    <property type="entry name" value="Triosephosphate isomerase (TIM)"/>
    <property type="match status" value="1"/>
</dbReference>
<evidence type="ECO:0000313" key="12">
    <source>
        <dbReference type="Proteomes" id="UP000323142"/>
    </source>
</evidence>
<reference evidence="11 12" key="2">
    <citation type="submission" date="2019-09" db="EMBL/GenBank/DDBJ databases">
        <authorList>
            <person name="Jin C."/>
        </authorList>
    </citation>
    <scope>NUCLEOTIDE SEQUENCE [LARGE SCALE GENOMIC DNA]</scope>
    <source>
        <strain evidence="11 12">BN140002</strain>
    </source>
</reference>
<dbReference type="GO" id="GO:0046166">
    <property type="term" value="P:glyceraldehyde-3-phosphate biosynthetic process"/>
    <property type="evidence" value="ECO:0007669"/>
    <property type="project" value="TreeGrafter"/>
</dbReference>
<comment type="subcellular location">
    <subcellularLocation>
        <location evidence="9 10">Cytoplasm</location>
    </subcellularLocation>
</comment>
<evidence type="ECO:0000256" key="2">
    <source>
        <dbReference type="ARBA" id="ARBA00004680"/>
    </source>
</evidence>
<comment type="function">
    <text evidence="9">Involved in the gluconeogenesis. Catalyzes stereospecifically the conversion of dihydroxyacetone phosphate (DHAP) to D-glyceraldehyde-3-phosphate (G3P).</text>
</comment>
<dbReference type="InterPro" id="IPR022896">
    <property type="entry name" value="TrioseP_Isoase_bac/euk"/>
</dbReference>
<dbReference type="InterPro" id="IPR035990">
    <property type="entry name" value="TIM_sf"/>
</dbReference>
<proteinExistence type="inferred from homology"/>
<comment type="similarity">
    <text evidence="4 9 10">Belongs to the triosephosphate isomerase family.</text>
</comment>
<evidence type="ECO:0000256" key="1">
    <source>
        <dbReference type="ARBA" id="ARBA00000148"/>
    </source>
</evidence>
<dbReference type="UniPathway" id="UPA01066"/>
<dbReference type="InterPro" id="IPR000652">
    <property type="entry name" value="Triosephosphate_isomerase"/>
</dbReference>
<feature type="binding site" evidence="9">
    <location>
        <begin position="13"/>
        <end position="15"/>
    </location>
    <ligand>
        <name>substrate</name>
    </ligand>
</feature>
<evidence type="ECO:0000256" key="10">
    <source>
        <dbReference type="RuleBase" id="RU363013"/>
    </source>
</evidence>
<dbReference type="UniPathway" id="UPA00138"/>
<comment type="caution">
    <text evidence="11">The sequence shown here is derived from an EMBL/GenBank/DDBJ whole genome shotgun (WGS) entry which is preliminary data.</text>
</comment>
<dbReference type="PROSITE" id="PS51440">
    <property type="entry name" value="TIM_2"/>
    <property type="match status" value="1"/>
</dbReference>
<feature type="binding site" evidence="9">
    <location>
        <position position="175"/>
    </location>
    <ligand>
        <name>substrate</name>
    </ligand>
</feature>
<dbReference type="GO" id="GO:0005829">
    <property type="term" value="C:cytosol"/>
    <property type="evidence" value="ECO:0007669"/>
    <property type="project" value="TreeGrafter"/>
</dbReference>
<dbReference type="GO" id="GO:0004807">
    <property type="term" value="F:triose-phosphate isomerase activity"/>
    <property type="evidence" value="ECO:0007669"/>
    <property type="project" value="UniProtKB-UniRule"/>
</dbReference>
<dbReference type="GO" id="GO:0006094">
    <property type="term" value="P:gluconeogenesis"/>
    <property type="evidence" value="ECO:0007669"/>
    <property type="project" value="UniProtKB-UniRule"/>
</dbReference>
<dbReference type="OrthoDB" id="9809429at2"/>
<evidence type="ECO:0000256" key="6">
    <source>
        <dbReference type="ARBA" id="ARBA00022490"/>
    </source>
</evidence>
<comment type="pathway">
    <text evidence="3">Carbohydrate metabolism; erythritol degradation.</text>
</comment>
<evidence type="ECO:0000313" key="11">
    <source>
        <dbReference type="EMBL" id="KAA2243935.1"/>
    </source>
</evidence>
<feature type="binding site" evidence="9">
    <location>
        <position position="215"/>
    </location>
    <ligand>
        <name>substrate</name>
    </ligand>
</feature>
<accession>A0A5B2VY21</accession>
<comment type="catalytic activity">
    <reaction evidence="1">
        <text>L-erythrulose 1-phosphate = D-erythrulose 4-phosphate</text>
        <dbReference type="Rhea" id="RHEA:49588"/>
        <dbReference type="ChEBI" id="CHEBI:58002"/>
        <dbReference type="ChEBI" id="CHEBI:90796"/>
        <dbReference type="EC" id="5.3.1.33"/>
    </reaction>
</comment>
<evidence type="ECO:0000256" key="7">
    <source>
        <dbReference type="ARBA" id="ARBA00023152"/>
    </source>
</evidence>
<dbReference type="HAMAP" id="MF_00147_B">
    <property type="entry name" value="TIM_B"/>
    <property type="match status" value="1"/>
</dbReference>
<feature type="active site" description="Electrophile" evidence="9">
    <location>
        <position position="99"/>
    </location>
</feature>
<dbReference type="UniPathway" id="UPA00109">
    <property type="reaction ID" value="UER00189"/>
</dbReference>
<comment type="pathway">
    <text evidence="9 10">Carbohydrate biosynthesis; gluconeogenesis.</text>
</comment>
<dbReference type="GO" id="GO:0019563">
    <property type="term" value="P:glycerol catabolic process"/>
    <property type="evidence" value="ECO:0007669"/>
    <property type="project" value="TreeGrafter"/>
</dbReference>
<dbReference type="FunFam" id="3.20.20.70:FF:000016">
    <property type="entry name" value="Triosephosphate isomerase"/>
    <property type="match status" value="1"/>
</dbReference>
<comment type="pathway">
    <text evidence="2 9 10">Carbohydrate degradation; glycolysis; D-glyceraldehyde 3-phosphate from glycerone phosphate: step 1/1.</text>
</comment>
<dbReference type="GO" id="GO:0006096">
    <property type="term" value="P:glycolytic process"/>
    <property type="evidence" value="ECO:0007669"/>
    <property type="project" value="UniProtKB-UniRule"/>
</dbReference>
<evidence type="ECO:0000256" key="5">
    <source>
        <dbReference type="ARBA" id="ARBA00022432"/>
    </source>
</evidence>
<reference evidence="11 12" key="1">
    <citation type="submission" date="2019-09" db="EMBL/GenBank/DDBJ databases">
        <title>Salinarimonas rosea gen. nov., sp. nov., a new member of the a-2 subgroup of the Proteobacteria.</title>
        <authorList>
            <person name="Liu J."/>
        </authorList>
    </citation>
    <scope>NUCLEOTIDE SEQUENCE [LARGE SCALE GENOMIC DNA]</scope>
    <source>
        <strain evidence="11 12">BN140002</strain>
    </source>
</reference>
<keyword evidence="12" id="KW-1185">Reference proteome</keyword>
<dbReference type="InterPro" id="IPR013785">
    <property type="entry name" value="Aldolase_TIM"/>
</dbReference>
<sequence>MANERPRPLVAGNWKMNGLRASSEVLSEIMAGYGAGLRNRADLLVCPPATLVAALAGAAKGAVGVGGQDCHAKASGAHTGDISAEMLADAGASHVIVGHSERRADHGETDAVVRAKAEAARRAGLVAIVCVGETQAQREAGETLTVVASQLRGSIPAGAMAADLVVAYEPVWAIGTGLTPTAADVAEVHALIRTELGTLVGEAEAGRVRVLYGGSVKPSNAAELMAVANVDGALVGGASLVAADFLGIARVYGA</sequence>
<keyword evidence="7 9" id="KW-0324">Glycolysis</keyword>
<dbReference type="EMBL" id="VUOA01000005">
    <property type="protein sequence ID" value="KAA2243935.1"/>
    <property type="molecule type" value="Genomic_DNA"/>
</dbReference>
<dbReference type="Gene3D" id="3.20.20.70">
    <property type="entry name" value="Aldolase class I"/>
    <property type="match status" value="1"/>
</dbReference>
<dbReference type="CDD" id="cd00311">
    <property type="entry name" value="TIM"/>
    <property type="match status" value="1"/>
</dbReference>
<dbReference type="Pfam" id="PF00121">
    <property type="entry name" value="TIM"/>
    <property type="match status" value="1"/>
</dbReference>
<evidence type="ECO:0000256" key="4">
    <source>
        <dbReference type="ARBA" id="ARBA00007422"/>
    </source>
</evidence>
<keyword evidence="5 9" id="KW-0312">Gluconeogenesis</keyword>
<comment type="subunit">
    <text evidence="9 10">Homodimer.</text>
</comment>